<dbReference type="OrthoDB" id="597977at2"/>
<accession>A0A3S9VNN7</accession>
<evidence type="ECO:0000313" key="1">
    <source>
        <dbReference type="EMBL" id="AZS28174.1"/>
    </source>
</evidence>
<dbReference type="EMBL" id="CP032819">
    <property type="protein sequence ID" value="AZS28174.1"/>
    <property type="molecule type" value="Genomic_DNA"/>
</dbReference>
<evidence type="ECO:0000313" key="2">
    <source>
        <dbReference type="Proteomes" id="UP000270673"/>
    </source>
</evidence>
<gene>
    <name evidence="1" type="ORF">D8S85_00490</name>
</gene>
<dbReference type="KEGG" id="buy:D8S85_00490"/>
<dbReference type="AlphaFoldDB" id="A0A3S9VNN7"/>
<sequence>MIQIENNTDITEKIVTILHRLSEHLQGFTQELTEIREFMKKATGDISPPLLDKEALCRKLNIAERTLYRDIKTYNIPVHKLGSRLYFYWEEVEQSLKREKV</sequence>
<dbReference type="Proteomes" id="UP000270673">
    <property type="component" value="Chromosome"/>
</dbReference>
<protein>
    <submittedName>
        <fullName evidence="1">DNA-binding protein</fullName>
    </submittedName>
</protein>
<keyword evidence="2" id="KW-1185">Reference proteome</keyword>
<reference evidence="1 2" key="1">
    <citation type="submission" date="2018-10" db="EMBL/GenBank/DDBJ databases">
        <title>Butyricimonas faecalis sp. nov., isolated from human faeces and emended description of the genus Butyricimonas.</title>
        <authorList>
            <person name="Le Roy T."/>
            <person name="Van der Smissen P."/>
            <person name="Paquot A."/>
            <person name="Delzenne N."/>
            <person name="Muccioli G."/>
            <person name="Collet J.-F."/>
            <person name="Cani P.D."/>
        </authorList>
    </citation>
    <scope>NUCLEOTIDE SEQUENCE [LARGE SCALE GENOMIC DNA]</scope>
    <source>
        <strain evidence="1 2">H184</strain>
    </source>
</reference>
<dbReference type="RefSeq" id="WP_127074689.1">
    <property type="nucleotide sequence ID" value="NZ_CP032819.1"/>
</dbReference>
<organism evidence="1 2">
    <name type="scientific">Butyricimonas faecalis</name>
    <dbReference type="NCBI Taxonomy" id="2093856"/>
    <lineage>
        <taxon>Bacteria</taxon>
        <taxon>Pseudomonadati</taxon>
        <taxon>Bacteroidota</taxon>
        <taxon>Bacteroidia</taxon>
        <taxon>Bacteroidales</taxon>
        <taxon>Odoribacteraceae</taxon>
        <taxon>Butyricimonas</taxon>
    </lineage>
</organism>
<proteinExistence type="predicted"/>
<name>A0A3S9VNN7_9BACT</name>
<keyword evidence="1" id="KW-0238">DNA-binding</keyword>
<dbReference type="GO" id="GO:0003677">
    <property type="term" value="F:DNA binding"/>
    <property type="evidence" value="ECO:0007669"/>
    <property type="project" value="UniProtKB-KW"/>
</dbReference>